<organism evidence="2 3">
    <name type="scientific">Hericium alpestre</name>
    <dbReference type="NCBI Taxonomy" id="135208"/>
    <lineage>
        <taxon>Eukaryota</taxon>
        <taxon>Fungi</taxon>
        <taxon>Dikarya</taxon>
        <taxon>Basidiomycota</taxon>
        <taxon>Agaricomycotina</taxon>
        <taxon>Agaricomycetes</taxon>
        <taxon>Russulales</taxon>
        <taxon>Hericiaceae</taxon>
        <taxon>Hericium</taxon>
    </lineage>
</organism>
<proteinExistence type="predicted"/>
<dbReference type="OrthoDB" id="6082470at2759"/>
<reference evidence="2 3" key="1">
    <citation type="submission" date="2019-02" db="EMBL/GenBank/DDBJ databases">
        <title>Genome sequencing of the rare red list fungi Hericium alpestre (H. flagellum).</title>
        <authorList>
            <person name="Buettner E."/>
            <person name="Kellner H."/>
        </authorList>
    </citation>
    <scope>NUCLEOTIDE SEQUENCE [LARGE SCALE GENOMIC DNA]</scope>
    <source>
        <strain evidence="2 3">DSM 108284</strain>
    </source>
</reference>
<dbReference type="Proteomes" id="UP000298061">
    <property type="component" value="Unassembled WGS sequence"/>
</dbReference>
<feature type="region of interest" description="Disordered" evidence="1">
    <location>
        <begin position="451"/>
        <end position="484"/>
    </location>
</feature>
<feature type="compositionally biased region" description="Basic and acidic residues" evidence="1">
    <location>
        <begin position="280"/>
        <end position="290"/>
    </location>
</feature>
<dbReference type="SUPFAM" id="SSF52949">
    <property type="entry name" value="Macro domain-like"/>
    <property type="match status" value="1"/>
</dbReference>
<feature type="compositionally biased region" description="Pro residues" evidence="1">
    <location>
        <begin position="463"/>
        <end position="476"/>
    </location>
</feature>
<evidence type="ECO:0000256" key="1">
    <source>
        <dbReference type="SAM" id="MobiDB-lite"/>
    </source>
</evidence>
<dbReference type="AlphaFoldDB" id="A0A4Y9ZSC4"/>
<gene>
    <name evidence="2" type="ORF">EWM64_g7068</name>
</gene>
<dbReference type="EMBL" id="SFCI01001044">
    <property type="protein sequence ID" value="TFY76943.1"/>
    <property type="molecule type" value="Genomic_DNA"/>
</dbReference>
<comment type="caution">
    <text evidence="2">The sequence shown here is derived from an EMBL/GenBank/DDBJ whole genome shotgun (WGS) entry which is preliminary data.</text>
</comment>
<keyword evidence="3" id="KW-1185">Reference proteome</keyword>
<accession>A0A4Y9ZSC4</accession>
<dbReference type="Gene3D" id="3.40.220.10">
    <property type="entry name" value="Leucine Aminopeptidase, subunit E, domain 1"/>
    <property type="match status" value="1"/>
</dbReference>
<feature type="compositionally biased region" description="Low complexity" evidence="1">
    <location>
        <begin position="321"/>
        <end position="342"/>
    </location>
</feature>
<evidence type="ECO:0000313" key="2">
    <source>
        <dbReference type="EMBL" id="TFY76943.1"/>
    </source>
</evidence>
<sequence length="484" mass="52651">MSEIPHFILINPPPRQTKSAKPAPSLCDAWTHAIQTMLPESLRTHFTVYEGHLNTLPAAQLACDCIVSPANSYGIMDGGYDMALSVSFKGNDGTWTLTRCAQAAIRERWRGYAPPSSCTITSIPEEVSESHNPWGAASMAIVPTIRQPEDVSWHKDLVYNSMWSLLVEISQWNRGRRTMEGDRDAKKIDTVLMTGLATGWGQISTEKCAWQMMLAVKHFVQGIPEGARWDDMHPIVVEVDATLELQGNRPGCHALYSRNLFDEPEEKKETQKKKSTTPKKKVETGTDALRRHQKSRHNGIIIEPSDQDAMKGPQQPPGQQEPPSAGGSKSRSRSGTPGSKGKAVSARPTPPAAMAQPTTAGPAQGPPGYYRQHGLNNDFMVFVPPRTPQGVLVDPNYAAMGLPTSAARMAPPSWPPPPWASEGHPMAPYPPIPGAPPGYFQYYRPGMLPPHINPELMGHLPNGAPPPPPSGQPTPPARTAARAG</sequence>
<protein>
    <recommendedName>
        <fullName evidence="4">Macro-like domain-containing protein</fullName>
    </recommendedName>
</protein>
<evidence type="ECO:0008006" key="4">
    <source>
        <dbReference type="Google" id="ProtNLM"/>
    </source>
</evidence>
<evidence type="ECO:0000313" key="3">
    <source>
        <dbReference type="Proteomes" id="UP000298061"/>
    </source>
</evidence>
<dbReference type="STRING" id="135208.A0A4Y9ZSC4"/>
<feature type="region of interest" description="Disordered" evidence="1">
    <location>
        <begin position="256"/>
        <end position="372"/>
    </location>
</feature>
<name>A0A4Y9ZSC4_9AGAM</name>
<feature type="compositionally biased region" description="Basic residues" evidence="1">
    <location>
        <begin position="270"/>
        <end position="279"/>
    </location>
</feature>
<dbReference type="InterPro" id="IPR043472">
    <property type="entry name" value="Macro_dom-like"/>
</dbReference>
<feature type="compositionally biased region" description="Low complexity" evidence="1">
    <location>
        <begin position="352"/>
        <end position="368"/>
    </location>
</feature>